<feature type="transmembrane region" description="Helical" evidence="1">
    <location>
        <begin position="121"/>
        <end position="144"/>
    </location>
</feature>
<sequence>METEEICSNCQSSFTGNFCGNCGQKKFQRINRTYIWDEIQDTVLHTNKGFLYSCLEILKNPGRTAREFLEGKRIKHYRPLVLTFVLSGISAFISFRVLGLMDMMSNYYADDANLNSNFMKDYLSVFSSYNSVIMVLLLPIFAFLTKLGLRKWGQNYYEHIIMNAYLLSFYTLISILLVYPLMYFLQSDESLIISISMFQLYTSPLILIWFYKGFYPDKTWKSILWKVILLLLLFLAGFIGIIILGILVGVVLSILYGDEVIKYFQPV</sequence>
<gene>
    <name evidence="2" type="ORF">MM239_07540</name>
</gene>
<feature type="transmembrane region" description="Helical" evidence="1">
    <location>
        <begin position="80"/>
        <end position="101"/>
    </location>
</feature>
<keyword evidence="1" id="KW-1133">Transmembrane helix</keyword>
<feature type="transmembrane region" description="Helical" evidence="1">
    <location>
        <begin position="223"/>
        <end position="256"/>
    </location>
</feature>
<comment type="caution">
    <text evidence="2">The sequence shown here is derived from an EMBL/GenBank/DDBJ whole genome shotgun (WGS) entry which is preliminary data.</text>
</comment>
<dbReference type="RefSeq" id="WP_241347592.1">
    <property type="nucleotide sequence ID" value="NZ_JAKZGP010000014.1"/>
</dbReference>
<proteinExistence type="predicted"/>
<evidence type="ECO:0000313" key="3">
    <source>
        <dbReference type="Proteomes" id="UP001165489"/>
    </source>
</evidence>
<keyword evidence="1" id="KW-0812">Transmembrane</keyword>
<keyword evidence="3" id="KW-1185">Reference proteome</keyword>
<dbReference type="InterPro" id="IPR022134">
    <property type="entry name" value="DUF3667"/>
</dbReference>
<protein>
    <submittedName>
        <fullName evidence="2">DUF3667 domain-containing protein</fullName>
    </submittedName>
</protein>
<feature type="transmembrane region" description="Helical" evidence="1">
    <location>
        <begin position="164"/>
        <end position="185"/>
    </location>
</feature>
<dbReference type="EMBL" id="JAKZGP010000014">
    <property type="protein sequence ID" value="MCH7409241.1"/>
    <property type="molecule type" value="Genomic_DNA"/>
</dbReference>
<name>A0ABS9UYI9_9BACT</name>
<evidence type="ECO:0000256" key="1">
    <source>
        <dbReference type="SAM" id="Phobius"/>
    </source>
</evidence>
<accession>A0ABS9UYI9</accession>
<reference evidence="2" key="1">
    <citation type="submission" date="2022-03" db="EMBL/GenBank/DDBJ databases">
        <title>De novo assembled genomes of Belliella spp. (Cyclobacteriaceae) strains.</title>
        <authorList>
            <person name="Szabo A."/>
            <person name="Korponai K."/>
            <person name="Felfoldi T."/>
        </authorList>
    </citation>
    <scope>NUCLEOTIDE SEQUENCE</scope>
    <source>
        <strain evidence="2">DSM 111904</strain>
    </source>
</reference>
<evidence type="ECO:0000313" key="2">
    <source>
        <dbReference type="EMBL" id="MCH7409241.1"/>
    </source>
</evidence>
<feature type="transmembrane region" description="Helical" evidence="1">
    <location>
        <begin position="191"/>
        <end position="211"/>
    </location>
</feature>
<dbReference type="Pfam" id="PF12412">
    <property type="entry name" value="DUF3667"/>
    <property type="match status" value="1"/>
</dbReference>
<keyword evidence="1" id="KW-0472">Membrane</keyword>
<dbReference type="Proteomes" id="UP001165489">
    <property type="component" value="Unassembled WGS sequence"/>
</dbReference>
<organism evidence="2 3">
    <name type="scientific">Belliella filtrata</name>
    <dbReference type="NCBI Taxonomy" id="2923435"/>
    <lineage>
        <taxon>Bacteria</taxon>
        <taxon>Pseudomonadati</taxon>
        <taxon>Bacteroidota</taxon>
        <taxon>Cytophagia</taxon>
        <taxon>Cytophagales</taxon>
        <taxon>Cyclobacteriaceae</taxon>
        <taxon>Belliella</taxon>
    </lineage>
</organism>